<name>A0A8S4AP27_9TELE</name>
<evidence type="ECO:0000256" key="1">
    <source>
        <dbReference type="SAM" id="MobiDB-lite"/>
    </source>
</evidence>
<keyword evidence="3" id="KW-1185">Reference proteome</keyword>
<dbReference type="Proteomes" id="UP000677803">
    <property type="component" value="Unassembled WGS sequence"/>
</dbReference>
<reference evidence="2" key="1">
    <citation type="submission" date="2021-05" db="EMBL/GenBank/DDBJ databases">
        <authorList>
            <person name="Tigano A."/>
        </authorList>
    </citation>
    <scope>NUCLEOTIDE SEQUENCE</scope>
</reference>
<feature type="region of interest" description="Disordered" evidence="1">
    <location>
        <begin position="1"/>
        <end position="46"/>
    </location>
</feature>
<accession>A0A8S4AP27</accession>
<feature type="compositionally biased region" description="Pro residues" evidence="1">
    <location>
        <begin position="1"/>
        <end position="10"/>
    </location>
</feature>
<protein>
    <submittedName>
        <fullName evidence="2">(Atlantic silverside) hypothetical protein</fullName>
    </submittedName>
</protein>
<proteinExistence type="predicted"/>
<organism evidence="2 3">
    <name type="scientific">Menidia menidia</name>
    <name type="common">Atlantic silverside</name>
    <dbReference type="NCBI Taxonomy" id="238744"/>
    <lineage>
        <taxon>Eukaryota</taxon>
        <taxon>Metazoa</taxon>
        <taxon>Chordata</taxon>
        <taxon>Craniata</taxon>
        <taxon>Vertebrata</taxon>
        <taxon>Euteleostomi</taxon>
        <taxon>Actinopterygii</taxon>
        <taxon>Neopterygii</taxon>
        <taxon>Teleostei</taxon>
        <taxon>Neoteleostei</taxon>
        <taxon>Acanthomorphata</taxon>
        <taxon>Ovalentaria</taxon>
        <taxon>Atherinomorphae</taxon>
        <taxon>Atheriniformes</taxon>
        <taxon>Atherinopsidae</taxon>
        <taxon>Menidiinae</taxon>
        <taxon>Menidia</taxon>
    </lineage>
</organism>
<gene>
    <name evidence="2" type="ORF">MMEN_LOCUS7174</name>
</gene>
<evidence type="ECO:0000313" key="3">
    <source>
        <dbReference type="Proteomes" id="UP000677803"/>
    </source>
</evidence>
<dbReference type="AlphaFoldDB" id="A0A8S4AP27"/>
<evidence type="ECO:0000313" key="2">
    <source>
        <dbReference type="EMBL" id="CAG5896158.1"/>
    </source>
</evidence>
<feature type="region of interest" description="Disordered" evidence="1">
    <location>
        <begin position="67"/>
        <end position="86"/>
    </location>
</feature>
<feature type="non-terminal residue" evidence="2">
    <location>
        <position position="1"/>
    </location>
</feature>
<comment type="caution">
    <text evidence="2">The sequence shown here is derived from an EMBL/GenBank/DDBJ whole genome shotgun (WGS) entry which is preliminary data.</text>
</comment>
<sequence>MELYPLPPSQTRPGAIQPVGRVRPSTSPATPEGHSPNPFQHGPSPFNSQTSADLCWRTVTRAYPGRASCSPTASRSAAQPHPSVLPALTHARPPSLVVFPSASPWRPLPWQPAITPPAWLWRWNDSQSLRRLFKVSVAPGEACDSAASVLHYAWRPEPGGAGPCVNRYGRISSAELGEVCHGVL</sequence>
<dbReference type="EMBL" id="CAJRST010006668">
    <property type="protein sequence ID" value="CAG5896158.1"/>
    <property type="molecule type" value="Genomic_DNA"/>
</dbReference>